<evidence type="ECO:0000256" key="2">
    <source>
        <dbReference type="SAM" id="Phobius"/>
    </source>
</evidence>
<gene>
    <name evidence="4" type="ORF">XhyaCFBP1156_04060</name>
</gene>
<dbReference type="InterPro" id="IPR012931">
    <property type="entry name" value="TraG_N_Proteobacteria"/>
</dbReference>
<feature type="region of interest" description="Disordered" evidence="1">
    <location>
        <begin position="818"/>
        <end position="866"/>
    </location>
</feature>
<name>A0A2S7F1Y1_9XANT</name>
<dbReference type="Proteomes" id="UP000238261">
    <property type="component" value="Unassembled WGS sequence"/>
</dbReference>
<evidence type="ECO:0000256" key="1">
    <source>
        <dbReference type="SAM" id="MobiDB-lite"/>
    </source>
</evidence>
<organism evidence="4 5">
    <name type="scientific">Xanthomonas hyacinthi</name>
    <dbReference type="NCBI Taxonomy" id="56455"/>
    <lineage>
        <taxon>Bacteria</taxon>
        <taxon>Pseudomonadati</taxon>
        <taxon>Pseudomonadota</taxon>
        <taxon>Gammaproteobacteria</taxon>
        <taxon>Lysobacterales</taxon>
        <taxon>Lysobacteraceae</taxon>
        <taxon>Xanthomonas</taxon>
    </lineage>
</organism>
<evidence type="ECO:0000313" key="5">
    <source>
        <dbReference type="Proteomes" id="UP000238261"/>
    </source>
</evidence>
<dbReference type="AlphaFoldDB" id="A0A2S7F1Y1"/>
<dbReference type="OrthoDB" id="5555296at2"/>
<feature type="transmembrane region" description="Helical" evidence="2">
    <location>
        <begin position="60"/>
        <end position="81"/>
    </location>
</feature>
<feature type="compositionally biased region" description="Basic and acidic residues" evidence="1">
    <location>
        <begin position="855"/>
        <end position="866"/>
    </location>
</feature>
<dbReference type="Pfam" id="PF07916">
    <property type="entry name" value="TraG_N"/>
    <property type="match status" value="1"/>
</dbReference>
<evidence type="ECO:0000259" key="3">
    <source>
        <dbReference type="Pfam" id="PF07916"/>
    </source>
</evidence>
<feature type="domain" description="TraG N-terminal Proteobacteria" evidence="3">
    <location>
        <begin position="3"/>
        <end position="464"/>
    </location>
</feature>
<sequence>MWEIYAYQNSASLYGIFHAAAAIHASGDYLSAIAAVAFSGFVAALIAYAFAPEKLLGWKWLGSVVLVFSLLIVPKVTVGIVDKTGGSPVRVVDNVPFGVAVLGSVTSTIGHTLTGLFETAFQTIPGEGALPSELAYAQNGLMFGNRLIREAGNVAFPDPNFRTDTINFLLNCTVYDLIDGTVDPATFSTSADVWPLLGTPNPARFSTLSTAAGSTVDTCPNVYLNLDNRLPAQISRIQGKLAFQLNPTLPGTAAAAAIAGQVQQAYLKNRIADASATTADLIRQNAVLNVIHDAGKLAGQRSNDPAAMVLAMGRAQATAQQNAAWINYGKVAEQALPVFRNVIEAITYALFPLFVLLLLLTSGKETMMAFKGYASVLIWIQLWPPLYAVLNYMATTYAAYDLSAAADLGTGTKSLSLQTASTIYSRAISGEAVVGYLSMSIPFIAWAALKRMENFGTALVGGLSGLQATLSGATGAAAAGNVSMGNVAMDQTRLAPNRTSAFMGSLQDDISGNTLTSNALTGRAAMSMLRNEGFASRVVSMRVSEQDVSEASRMADSARSEAISANRERSAALTDTFARGLTKLQSIRHSEGTTDSSSEELGGSLSRLDGISRRVAETTGLTQSQIASAAFRLPGAYQWGKRKGAHSVSSGVTASSAKNYTSGLSQDERKALDSMTSEQIQEFRHFADRLSHDRSLINAIASDGREAQEMASRLSSTTSLSQRADASYAERLAYTEQLSSARERGESISIDIAQDPHNLEMFRRYAEDYGGNSAAAFAMMEFELARQGLSPNRTFSDGTAVPDSFDSIHARHTEQRGAIARTADVSGSQERHRGAVSTFDNTPDGIEMDTAPSTLRDDVRGEGARIRTQTEEARRGFEENAQIVETEDGTLASRKSLGMQSGGQVLQDGRIMAEEAKEVTQSLYQRAKEAIKKRLDGE</sequence>
<dbReference type="EMBL" id="MDEG01000002">
    <property type="protein sequence ID" value="PPU99441.1"/>
    <property type="molecule type" value="Genomic_DNA"/>
</dbReference>
<keyword evidence="2" id="KW-0472">Membrane</keyword>
<feature type="transmembrane region" description="Helical" evidence="2">
    <location>
        <begin position="372"/>
        <end position="394"/>
    </location>
</feature>
<accession>A0A2S7F1Y1</accession>
<keyword evidence="2" id="KW-0812">Transmembrane</keyword>
<feature type="transmembrane region" description="Helical" evidence="2">
    <location>
        <begin position="29"/>
        <end position="51"/>
    </location>
</feature>
<proteinExistence type="predicted"/>
<evidence type="ECO:0000313" key="4">
    <source>
        <dbReference type="EMBL" id="PPU99441.1"/>
    </source>
</evidence>
<protein>
    <submittedName>
        <fullName evidence="4">Conjugal transfer protein TraG</fullName>
    </submittedName>
</protein>
<keyword evidence="2" id="KW-1133">Transmembrane helix</keyword>
<dbReference type="RefSeq" id="WP_046979029.1">
    <property type="nucleotide sequence ID" value="NZ_CP043476.1"/>
</dbReference>
<keyword evidence="5" id="KW-1185">Reference proteome</keyword>
<reference evidence="5" key="1">
    <citation type="submission" date="2016-08" db="EMBL/GenBank/DDBJ databases">
        <authorList>
            <person name="Merda D."/>
            <person name="Briand M."/>
            <person name="Taghouti G."/>
            <person name="Carrere S."/>
            <person name="Gouzy J."/>
            <person name="Portier P."/>
            <person name="Jacques M.-A."/>
            <person name="Fischer-Le Saux M."/>
        </authorList>
    </citation>
    <scope>NUCLEOTIDE SEQUENCE [LARGE SCALE GENOMIC DNA]</scope>
    <source>
        <strain evidence="5">CFBP1156</strain>
    </source>
</reference>
<feature type="transmembrane region" description="Helical" evidence="2">
    <location>
        <begin position="342"/>
        <end position="360"/>
    </location>
</feature>
<comment type="caution">
    <text evidence="4">The sequence shown here is derived from an EMBL/GenBank/DDBJ whole genome shotgun (WGS) entry which is preliminary data.</text>
</comment>